<organism evidence="1 2">
    <name type="scientific">Cichorium intybus</name>
    <name type="common">Chicory</name>
    <dbReference type="NCBI Taxonomy" id="13427"/>
    <lineage>
        <taxon>Eukaryota</taxon>
        <taxon>Viridiplantae</taxon>
        <taxon>Streptophyta</taxon>
        <taxon>Embryophyta</taxon>
        <taxon>Tracheophyta</taxon>
        <taxon>Spermatophyta</taxon>
        <taxon>Magnoliopsida</taxon>
        <taxon>eudicotyledons</taxon>
        <taxon>Gunneridae</taxon>
        <taxon>Pentapetalae</taxon>
        <taxon>asterids</taxon>
        <taxon>campanulids</taxon>
        <taxon>Asterales</taxon>
        <taxon>Asteraceae</taxon>
        <taxon>Cichorioideae</taxon>
        <taxon>Cichorieae</taxon>
        <taxon>Cichoriinae</taxon>
        <taxon>Cichorium</taxon>
    </lineage>
</organism>
<proteinExistence type="predicted"/>
<evidence type="ECO:0000313" key="2">
    <source>
        <dbReference type="Proteomes" id="UP001055811"/>
    </source>
</evidence>
<keyword evidence="2" id="KW-1185">Reference proteome</keyword>
<name>A0ACB9FE04_CICIN</name>
<gene>
    <name evidence="1" type="ORF">L2E82_19703</name>
</gene>
<comment type="caution">
    <text evidence="1">The sequence shown here is derived from an EMBL/GenBank/DDBJ whole genome shotgun (WGS) entry which is preliminary data.</text>
</comment>
<evidence type="ECO:0000313" key="1">
    <source>
        <dbReference type="EMBL" id="KAI3768867.1"/>
    </source>
</evidence>
<dbReference type="EMBL" id="CM042011">
    <property type="protein sequence ID" value="KAI3768867.1"/>
    <property type="molecule type" value="Genomic_DNA"/>
</dbReference>
<accession>A0ACB9FE04</accession>
<reference evidence="2" key="1">
    <citation type="journal article" date="2022" name="Mol. Ecol. Resour.">
        <title>The genomes of chicory, endive, great burdock and yacon provide insights into Asteraceae palaeo-polyploidization history and plant inulin production.</title>
        <authorList>
            <person name="Fan W."/>
            <person name="Wang S."/>
            <person name="Wang H."/>
            <person name="Wang A."/>
            <person name="Jiang F."/>
            <person name="Liu H."/>
            <person name="Zhao H."/>
            <person name="Xu D."/>
            <person name="Zhang Y."/>
        </authorList>
    </citation>
    <scope>NUCLEOTIDE SEQUENCE [LARGE SCALE GENOMIC DNA]</scope>
    <source>
        <strain evidence="2">cv. Punajuju</strain>
    </source>
</reference>
<protein>
    <submittedName>
        <fullName evidence="1">Uncharacterized protein</fullName>
    </submittedName>
</protein>
<dbReference type="Proteomes" id="UP001055811">
    <property type="component" value="Linkage Group LG03"/>
</dbReference>
<sequence>MRRDTLREEAVETIKETGGGVEDVKSTNDTCGSWTVVDSVDLAMGRDREIKINHINALLHLLHKLRTDSPLWSYLYKATAAAPRLLAGTGVSRCCLVFILSLDRRFRKIDSAVRAELWKKSSGLEVHDEEEELEEKINETVTRPWFSLSLKSPSSTLLAFMPYDHIVVARSHQEVSAQPSFSGH</sequence>
<reference evidence="1 2" key="2">
    <citation type="journal article" date="2022" name="Mol. Ecol. Resour.">
        <title>The genomes of chicory, endive, great burdock and yacon provide insights into Asteraceae paleo-polyploidization history and plant inulin production.</title>
        <authorList>
            <person name="Fan W."/>
            <person name="Wang S."/>
            <person name="Wang H."/>
            <person name="Wang A."/>
            <person name="Jiang F."/>
            <person name="Liu H."/>
            <person name="Zhao H."/>
            <person name="Xu D."/>
            <person name="Zhang Y."/>
        </authorList>
    </citation>
    <scope>NUCLEOTIDE SEQUENCE [LARGE SCALE GENOMIC DNA]</scope>
    <source>
        <strain evidence="2">cv. Punajuju</strain>
        <tissue evidence="1">Leaves</tissue>
    </source>
</reference>